<name>A0ABY6B6T0_9BURK</name>
<dbReference type="PANTHER" id="PTHR12304">
    <property type="entry name" value="INOSINE-URIDINE PREFERRING NUCLEOSIDE HYDROLASE"/>
    <property type="match status" value="1"/>
</dbReference>
<evidence type="ECO:0000259" key="4">
    <source>
        <dbReference type="Pfam" id="PF01156"/>
    </source>
</evidence>
<gene>
    <name evidence="5" type="ORF">N4261_10125</name>
</gene>
<evidence type="ECO:0000313" key="5">
    <source>
        <dbReference type="EMBL" id="UXH80205.1"/>
    </source>
</evidence>
<reference evidence="5" key="1">
    <citation type="submission" date="2022-10" db="EMBL/GenBank/DDBJ databases">
        <title>Characterization and whole genome sequencing of a new Roseateles species, isolated from fresh water.</title>
        <authorList>
            <person name="Guliayeva D.Y."/>
            <person name="Akhremchuk A.E."/>
            <person name="Sikolenko M.A."/>
            <person name="Valentovich L.N."/>
            <person name="Sidarenka A.V."/>
        </authorList>
    </citation>
    <scope>NUCLEOTIDE SEQUENCE</scope>
    <source>
        <strain evidence="5">BIM B-1768</strain>
    </source>
</reference>
<evidence type="ECO:0000256" key="1">
    <source>
        <dbReference type="ARBA" id="ARBA00022801"/>
    </source>
</evidence>
<keyword evidence="2" id="KW-0326">Glycosidase</keyword>
<dbReference type="CDD" id="cd02650">
    <property type="entry name" value="nuc_hydro_CaPnhB"/>
    <property type="match status" value="1"/>
</dbReference>
<accession>A0ABY6B6T0</accession>
<keyword evidence="6" id="KW-1185">Reference proteome</keyword>
<dbReference type="SUPFAM" id="SSF53590">
    <property type="entry name" value="Nucleoside hydrolase"/>
    <property type="match status" value="1"/>
</dbReference>
<sequence length="345" mass="36038">MGSLSSTVSTPSIASTALTSASSSDPTARIPVIFDTDPGIDDALALALLASHPRFDLLAVTAVFGNAAVDITARNARGLCALFQSDVPVAVGAAGPLLDSRRRDGAAHVHGDDGIGGLSGQLPAPQRALDPRPAHVLICDMVNARPGEITLVAVGPFTNLALALRHDPGIAGKVKQVVVMGGAFGLKGHSGNVSPVAEANIMADPEAADQVFTAPWPVIIVGLDVTQEVIMREADLARLQGRGQGAGDLLWQATRHYQQFYDARDGIGGIYAHDASAAAILLVPEAFTLRDGPVRVVLDGIATGQTIQDWRQEHRGDTPWNGQPVQRVCVAVDAPRVLALFDAIY</sequence>
<evidence type="ECO:0000313" key="6">
    <source>
        <dbReference type="Proteomes" id="UP001064933"/>
    </source>
</evidence>
<dbReference type="InterPro" id="IPR036452">
    <property type="entry name" value="Ribo_hydro-like"/>
</dbReference>
<evidence type="ECO:0000256" key="2">
    <source>
        <dbReference type="ARBA" id="ARBA00023295"/>
    </source>
</evidence>
<proteinExistence type="predicted"/>
<evidence type="ECO:0000256" key="3">
    <source>
        <dbReference type="SAM" id="MobiDB-lite"/>
    </source>
</evidence>
<feature type="domain" description="Inosine/uridine-preferring nucleoside hydrolase" evidence="4">
    <location>
        <begin position="32"/>
        <end position="338"/>
    </location>
</feature>
<dbReference type="PANTHER" id="PTHR12304:SF4">
    <property type="entry name" value="URIDINE NUCLEOSIDASE"/>
    <property type="match status" value="1"/>
</dbReference>
<dbReference type="RefSeq" id="WP_261760023.1">
    <property type="nucleotide sequence ID" value="NZ_CP104562.2"/>
</dbReference>
<dbReference type="Gene3D" id="3.90.245.10">
    <property type="entry name" value="Ribonucleoside hydrolase-like"/>
    <property type="match status" value="1"/>
</dbReference>
<dbReference type="Proteomes" id="UP001064933">
    <property type="component" value="Chromosome"/>
</dbReference>
<organism evidence="5 6">
    <name type="scientific">Roseateles amylovorans</name>
    <dbReference type="NCBI Taxonomy" id="2978473"/>
    <lineage>
        <taxon>Bacteria</taxon>
        <taxon>Pseudomonadati</taxon>
        <taxon>Pseudomonadota</taxon>
        <taxon>Betaproteobacteria</taxon>
        <taxon>Burkholderiales</taxon>
        <taxon>Sphaerotilaceae</taxon>
        <taxon>Roseateles</taxon>
    </lineage>
</organism>
<protein>
    <submittedName>
        <fullName evidence="5">Nucleoside hydrolase</fullName>
    </submittedName>
</protein>
<dbReference type="EMBL" id="CP104562">
    <property type="protein sequence ID" value="UXH80205.1"/>
    <property type="molecule type" value="Genomic_DNA"/>
</dbReference>
<dbReference type="GO" id="GO:0016787">
    <property type="term" value="F:hydrolase activity"/>
    <property type="evidence" value="ECO:0007669"/>
    <property type="project" value="UniProtKB-KW"/>
</dbReference>
<dbReference type="Pfam" id="PF01156">
    <property type="entry name" value="IU_nuc_hydro"/>
    <property type="match status" value="1"/>
</dbReference>
<dbReference type="InterPro" id="IPR023186">
    <property type="entry name" value="IUNH"/>
</dbReference>
<keyword evidence="1 5" id="KW-0378">Hydrolase</keyword>
<feature type="compositionally biased region" description="Basic and acidic residues" evidence="3">
    <location>
        <begin position="103"/>
        <end position="113"/>
    </location>
</feature>
<feature type="region of interest" description="Disordered" evidence="3">
    <location>
        <begin position="103"/>
        <end position="122"/>
    </location>
</feature>
<dbReference type="InterPro" id="IPR001910">
    <property type="entry name" value="Inosine/uridine_hydrolase_dom"/>
</dbReference>